<dbReference type="Pfam" id="PF04326">
    <property type="entry name" value="SLFN_AlbA_2"/>
    <property type="match status" value="1"/>
</dbReference>
<accession>A0A448B226</accession>
<evidence type="ECO:0000259" key="1">
    <source>
        <dbReference type="Pfam" id="PF04326"/>
    </source>
</evidence>
<evidence type="ECO:0000313" key="2">
    <source>
        <dbReference type="EMBL" id="VEE07432.1"/>
    </source>
</evidence>
<dbReference type="AlphaFoldDB" id="A0A448B226"/>
<proteinExistence type="predicted"/>
<evidence type="ECO:0000313" key="3">
    <source>
        <dbReference type="Proteomes" id="UP000279227"/>
    </source>
</evidence>
<dbReference type="EMBL" id="LR134289">
    <property type="protein sequence ID" value="VEE07432.1"/>
    <property type="molecule type" value="Genomic_DNA"/>
</dbReference>
<dbReference type="InterPro" id="IPR007421">
    <property type="entry name" value="Schlafen_AlbA_2_dom"/>
</dbReference>
<reference evidence="2 3" key="1">
    <citation type="submission" date="2018-12" db="EMBL/GenBank/DDBJ databases">
        <authorList>
            <consortium name="Pathogen Informatics"/>
        </authorList>
    </citation>
    <scope>NUCLEOTIDE SEQUENCE [LARGE SCALE GENOMIC DNA]</scope>
    <source>
        <strain evidence="2 3">NCTC11432</strain>
    </source>
</reference>
<dbReference type="OrthoDB" id="1415126at2"/>
<dbReference type="Proteomes" id="UP000279227">
    <property type="component" value="Chromosome"/>
</dbReference>
<dbReference type="InterPro" id="IPR038461">
    <property type="entry name" value="Schlafen_AlbA_2_dom_sf"/>
</dbReference>
<organism evidence="2 3">
    <name type="scientific">Chryseobacterium gleum</name>
    <name type="common">Flavobacterium gleum</name>
    <dbReference type="NCBI Taxonomy" id="250"/>
    <lineage>
        <taxon>Bacteria</taxon>
        <taxon>Pseudomonadati</taxon>
        <taxon>Bacteroidota</taxon>
        <taxon>Flavobacteriia</taxon>
        <taxon>Flavobacteriales</taxon>
        <taxon>Weeksellaceae</taxon>
        <taxon>Chryseobacterium group</taxon>
        <taxon>Chryseobacterium</taxon>
    </lineage>
</organism>
<gene>
    <name evidence="2" type="ORF">NCTC11432_02146</name>
</gene>
<dbReference type="Gene3D" id="3.30.950.30">
    <property type="entry name" value="Schlafen, AAA domain"/>
    <property type="match status" value="1"/>
</dbReference>
<dbReference type="STRING" id="525257.HMPREF0204_12306"/>
<sequence>MNTEDFIRLIEGQTESPSLDFKANSPWDYKKLTKDILAMSNLPDGGHIVIGIEEKDNEFINVGVDQKNIITYKYDEMRDQVSKYAEPMVDFNVYFPEDRNELKYVVIKIFSFKEIPTLCKKTLDGEMRASTLYYRNTNKRPESAAISNVSDLRDLIELAAVRLMQRRKSFGYTIPNIDAEIFDAEIKAFQQTSSYELIKSKGNCEVYITPLQKGNLHSLKRCLEVVEKAQVKASWSLPFIPRTLHEGSLVTAENSYEAFSDLGARKELWRMYLSESFCMINSFVEDWLEGDHLRGAWASKFPSGQYLFYYTSIIHYLTQLYVFIEHLTIEGLYKEGLSISIIFNELKDRRLHLDSENHMPLMKIRTTKTDKITINEEYSRLEILEGGINISSSIILKVLDYFSFYPSKESVLQIQKQFLEKGY</sequence>
<protein>
    <submittedName>
        <fullName evidence="2">Divergent AAA domain</fullName>
    </submittedName>
</protein>
<dbReference type="KEGG" id="cgle:NCTC11432_02146"/>
<dbReference type="RefSeq" id="WP_002977365.1">
    <property type="nucleotide sequence ID" value="NZ_CP068486.1"/>
</dbReference>
<feature type="domain" description="Schlafen AlbA-2" evidence="1">
    <location>
        <begin position="15"/>
        <end position="137"/>
    </location>
</feature>
<name>A0A448B226_CHRGE</name>
<dbReference type="GeneID" id="93020746"/>